<name>A0A9P5YG13_9AGAR</name>
<dbReference type="OrthoDB" id="432528at2759"/>
<dbReference type="InterPro" id="IPR015915">
    <property type="entry name" value="Kelch-typ_b-propeller"/>
</dbReference>
<gene>
    <name evidence="4" type="ORF">BDZ94DRAFT_1318108</name>
</gene>
<feature type="compositionally biased region" description="Polar residues" evidence="1">
    <location>
        <begin position="823"/>
        <end position="836"/>
    </location>
</feature>
<feature type="signal peptide" evidence="3">
    <location>
        <begin position="1"/>
        <end position="20"/>
    </location>
</feature>
<keyword evidence="2" id="KW-0472">Membrane</keyword>
<protein>
    <recommendedName>
        <fullName evidence="6">Galactose oxidase</fullName>
    </recommendedName>
</protein>
<evidence type="ECO:0008006" key="6">
    <source>
        <dbReference type="Google" id="ProtNLM"/>
    </source>
</evidence>
<dbReference type="Gene3D" id="2.120.10.80">
    <property type="entry name" value="Kelch-type beta propeller"/>
    <property type="match status" value="1"/>
</dbReference>
<feature type="region of interest" description="Disordered" evidence="1">
    <location>
        <begin position="372"/>
        <end position="424"/>
    </location>
</feature>
<feature type="region of interest" description="Disordered" evidence="1">
    <location>
        <begin position="852"/>
        <end position="886"/>
    </location>
</feature>
<evidence type="ECO:0000313" key="5">
    <source>
        <dbReference type="Proteomes" id="UP000807353"/>
    </source>
</evidence>
<feature type="compositionally biased region" description="Polar residues" evidence="1">
    <location>
        <begin position="684"/>
        <end position="700"/>
    </location>
</feature>
<proteinExistence type="predicted"/>
<dbReference type="EMBL" id="MU150234">
    <property type="protein sequence ID" value="KAF9467985.1"/>
    <property type="molecule type" value="Genomic_DNA"/>
</dbReference>
<dbReference type="SUPFAM" id="SSF117281">
    <property type="entry name" value="Kelch motif"/>
    <property type="match status" value="1"/>
</dbReference>
<feature type="chain" id="PRO_5040256525" description="Galactose oxidase" evidence="3">
    <location>
        <begin position="21"/>
        <end position="1005"/>
    </location>
</feature>
<evidence type="ECO:0000256" key="2">
    <source>
        <dbReference type="SAM" id="Phobius"/>
    </source>
</evidence>
<comment type="caution">
    <text evidence="4">The sequence shown here is derived from an EMBL/GenBank/DDBJ whole genome shotgun (WGS) entry which is preliminary data.</text>
</comment>
<evidence type="ECO:0000313" key="4">
    <source>
        <dbReference type="EMBL" id="KAF9467985.1"/>
    </source>
</evidence>
<feature type="compositionally biased region" description="Basic and acidic residues" evidence="1">
    <location>
        <begin position="952"/>
        <end position="974"/>
    </location>
</feature>
<feature type="region of interest" description="Disordered" evidence="1">
    <location>
        <begin position="904"/>
        <end position="940"/>
    </location>
</feature>
<dbReference type="Pfam" id="PF24681">
    <property type="entry name" value="Kelch_KLHDC2_KLHL20_DRC7"/>
    <property type="match status" value="1"/>
</dbReference>
<reference evidence="4" key="1">
    <citation type="submission" date="2020-11" db="EMBL/GenBank/DDBJ databases">
        <authorList>
            <consortium name="DOE Joint Genome Institute"/>
            <person name="Ahrendt S."/>
            <person name="Riley R."/>
            <person name="Andreopoulos W."/>
            <person name="Labutti K."/>
            <person name="Pangilinan J."/>
            <person name="Ruiz-Duenas F.J."/>
            <person name="Barrasa J.M."/>
            <person name="Sanchez-Garcia M."/>
            <person name="Camarero S."/>
            <person name="Miyauchi S."/>
            <person name="Serrano A."/>
            <person name="Linde D."/>
            <person name="Babiker R."/>
            <person name="Drula E."/>
            <person name="Ayuso-Fernandez I."/>
            <person name="Pacheco R."/>
            <person name="Padilla G."/>
            <person name="Ferreira P."/>
            <person name="Barriuso J."/>
            <person name="Kellner H."/>
            <person name="Castanera R."/>
            <person name="Alfaro M."/>
            <person name="Ramirez L."/>
            <person name="Pisabarro A.G."/>
            <person name="Kuo A."/>
            <person name="Tritt A."/>
            <person name="Lipzen A."/>
            <person name="He G."/>
            <person name="Yan M."/>
            <person name="Ng V."/>
            <person name="Cullen D."/>
            <person name="Martin F."/>
            <person name="Rosso M.-N."/>
            <person name="Henrissat B."/>
            <person name="Hibbett D."/>
            <person name="Martinez A.T."/>
            <person name="Grigoriev I.V."/>
        </authorList>
    </citation>
    <scope>NUCLEOTIDE SEQUENCE</scope>
    <source>
        <strain evidence="4">CBS 247.69</strain>
    </source>
</reference>
<keyword evidence="2" id="KW-1133">Transmembrane helix</keyword>
<dbReference type="AlphaFoldDB" id="A0A9P5YG13"/>
<feature type="region of interest" description="Disordered" evidence="1">
    <location>
        <begin position="763"/>
        <end position="836"/>
    </location>
</feature>
<keyword evidence="5" id="KW-1185">Reference proteome</keyword>
<feature type="region of interest" description="Disordered" evidence="1">
    <location>
        <begin position="684"/>
        <end position="714"/>
    </location>
</feature>
<feature type="compositionally biased region" description="Basic and acidic residues" evidence="1">
    <location>
        <begin position="763"/>
        <end position="779"/>
    </location>
</feature>
<feature type="compositionally biased region" description="Low complexity" evidence="1">
    <location>
        <begin position="860"/>
        <end position="877"/>
    </location>
</feature>
<evidence type="ECO:0000256" key="1">
    <source>
        <dbReference type="SAM" id="MobiDB-lite"/>
    </source>
</evidence>
<keyword evidence="3" id="KW-0732">Signal</keyword>
<organism evidence="4 5">
    <name type="scientific">Collybia nuda</name>
    <dbReference type="NCBI Taxonomy" id="64659"/>
    <lineage>
        <taxon>Eukaryota</taxon>
        <taxon>Fungi</taxon>
        <taxon>Dikarya</taxon>
        <taxon>Basidiomycota</taxon>
        <taxon>Agaricomycotina</taxon>
        <taxon>Agaricomycetes</taxon>
        <taxon>Agaricomycetidae</taxon>
        <taxon>Agaricales</taxon>
        <taxon>Tricholomatineae</taxon>
        <taxon>Clitocybaceae</taxon>
        <taxon>Collybia</taxon>
    </lineage>
</organism>
<feature type="region of interest" description="Disordered" evidence="1">
    <location>
        <begin position="952"/>
        <end position="977"/>
    </location>
</feature>
<feature type="transmembrane region" description="Helical" evidence="2">
    <location>
        <begin position="428"/>
        <end position="451"/>
    </location>
</feature>
<dbReference type="Proteomes" id="UP000807353">
    <property type="component" value="Unassembled WGS sequence"/>
</dbReference>
<accession>A0A9P5YG13</accession>
<sequence>MDARHLCVICFAILLSTCIAAYDAVPRWGQATIVINDALFVYGGKTDQFNAYSYSSAPNSNDLLYLPLTSSFEAASPPWQLVTSSSNLSASQGPAISWHTLSVLNTSEVLLFGGQPGPDSPTVLVGEADSAFLLNIYRRLEPEWIPEVASWAGQPIRRIYHSSATAISGRVFIIGGEKADGSNNGFSDHYVFDPGVPSFTPLPVNNSPPDLSGHKSIILADGRLLVFGGYSHSQNLLIPFTTIWAIDVTKQGSTWSLLNISHSPLPSPRRAFVAVHMGNGKILIHGGSDASLQNNLADGWILDTSQTPMVWSEIDTLSRLGARRDHFAISYGAQIIFGFGYDNVGPAPATLQIFNVDEDSFSSRFTPLPLTFTPTPTLPGPSQTSYPNIPGHSETEGGGSVHPTSASDPNSGDPNNGNGDNNHSKTTAIAVGTVFGVLGLLVVGLVGAYYIRRKHTGSPRHFMALRTGDGDDDENSLHVTGEIPAVVYANDKTEFGHGWSLGIIHTLGLAGVIGAATGSRNVRLVQGRRDMLADEDTRDFREWYDARRRDGTGGSSRSLRSILTTRVRGREVSTGTTREALQKEREYSLSDNIALMDGEENGYSGTATTVRPPERRQMSYASTSSGKSYVDPFADPIQEERRSEIVTDPWPYPQLAQPLSTPRITIPVSMGAHALSPLPERASQNTLYTNDPATSTSSHSDYLHSPFDTSPSQFTSRTSLELLHSPKLPTSSIVGSGLSPNQPIRRSDTWWSRFARTSFLDRRTTDVSRRSDKIPEIRDPNPPPRLGPIQESMHSISPDQKSPESRSDLTEQDNSVPRRPSNIYGTHNKSTASVRTADTEAIEKIAGTMDVVQRVRTGSHRTTGSTSTAGTSTDTSSDLWGQAPKDMKDNSAYELSMLESPVEMNHAEASTYPRTKLSPEESSSSPLHLPIVDSSQKPGAEGTIATRIRAIESKTPQDHEKRNLMDPRKWEGKARKNTSVNYGLVQRPSLYIANPDHRVTSSGNS</sequence>
<evidence type="ECO:0000256" key="3">
    <source>
        <dbReference type="SAM" id="SignalP"/>
    </source>
</evidence>
<dbReference type="PANTHER" id="PTHR46175">
    <property type="entry name" value="BACTERIOOPSIN TRANSCRIPTIONAL ACTIVATOR"/>
    <property type="match status" value="1"/>
</dbReference>
<feature type="compositionally biased region" description="Low complexity" evidence="1">
    <location>
        <begin position="407"/>
        <end position="421"/>
    </location>
</feature>
<keyword evidence="2" id="KW-0812">Transmembrane</keyword>
<dbReference type="PANTHER" id="PTHR46175:SF4">
    <property type="entry name" value="BACTERIOOPSIN TRANSCRIPTIONAL ACTIVATOR"/>
    <property type="match status" value="1"/>
</dbReference>